<dbReference type="SUPFAM" id="SSF52833">
    <property type="entry name" value="Thioredoxin-like"/>
    <property type="match status" value="1"/>
</dbReference>
<name>A0ABS4YJM2_9MICO</name>
<dbReference type="Proteomes" id="UP000698222">
    <property type="component" value="Unassembled WGS sequence"/>
</dbReference>
<dbReference type="Gene3D" id="3.40.30.10">
    <property type="entry name" value="Glutaredoxin"/>
    <property type="match status" value="1"/>
</dbReference>
<sequence>MTTPRIPAPTDPDTRVLYLTREGCHLCEDALPVVRSEADRAGTGVEVQDIDADETLRADWDHDVPVIIVDGAVHARYRVDAEQLRAALAKRSWWRRLTGRA</sequence>
<evidence type="ECO:0000313" key="2">
    <source>
        <dbReference type="Proteomes" id="UP000698222"/>
    </source>
</evidence>
<reference evidence="1 2" key="1">
    <citation type="submission" date="2021-03" db="EMBL/GenBank/DDBJ databases">
        <title>Sequencing the genomes of 1000 actinobacteria strains.</title>
        <authorList>
            <person name="Klenk H.-P."/>
        </authorList>
    </citation>
    <scope>NUCLEOTIDE SEQUENCE [LARGE SCALE GENOMIC DNA]</scope>
    <source>
        <strain evidence="1 2">DSM 14564</strain>
    </source>
</reference>
<proteinExistence type="predicted"/>
<protein>
    <recommendedName>
        <fullName evidence="3">Glutaredoxin family protein</fullName>
    </recommendedName>
</protein>
<dbReference type="InterPro" id="IPR036249">
    <property type="entry name" value="Thioredoxin-like_sf"/>
</dbReference>
<dbReference type="RefSeq" id="WP_209889341.1">
    <property type="nucleotide sequence ID" value="NZ_BAAAJV010000042.1"/>
</dbReference>
<evidence type="ECO:0000313" key="1">
    <source>
        <dbReference type="EMBL" id="MBP2408612.1"/>
    </source>
</evidence>
<organism evidence="1 2">
    <name type="scientific">Brachybacterium fresconis</name>
    <dbReference type="NCBI Taxonomy" id="173363"/>
    <lineage>
        <taxon>Bacteria</taxon>
        <taxon>Bacillati</taxon>
        <taxon>Actinomycetota</taxon>
        <taxon>Actinomycetes</taxon>
        <taxon>Micrococcales</taxon>
        <taxon>Dermabacteraceae</taxon>
        <taxon>Brachybacterium</taxon>
    </lineage>
</organism>
<evidence type="ECO:0008006" key="3">
    <source>
        <dbReference type="Google" id="ProtNLM"/>
    </source>
</evidence>
<gene>
    <name evidence="1" type="ORF">JOF44_001515</name>
</gene>
<dbReference type="Pfam" id="PF05768">
    <property type="entry name" value="Glrx-like"/>
    <property type="match status" value="1"/>
</dbReference>
<keyword evidence="2" id="KW-1185">Reference proteome</keyword>
<comment type="caution">
    <text evidence="1">The sequence shown here is derived from an EMBL/GenBank/DDBJ whole genome shotgun (WGS) entry which is preliminary data.</text>
</comment>
<accession>A0ABS4YJM2</accession>
<dbReference type="InterPro" id="IPR008554">
    <property type="entry name" value="Glutaredoxin-like"/>
</dbReference>
<dbReference type="EMBL" id="JAGIOC010000001">
    <property type="protein sequence ID" value="MBP2408612.1"/>
    <property type="molecule type" value="Genomic_DNA"/>
</dbReference>